<keyword evidence="3" id="KW-1185">Reference proteome</keyword>
<dbReference type="AlphaFoldDB" id="A0A3B6KEU0"/>
<proteinExistence type="predicted"/>
<dbReference type="GO" id="GO:0005634">
    <property type="term" value="C:nucleus"/>
    <property type="evidence" value="ECO:0000318"/>
    <property type="project" value="GO_Central"/>
</dbReference>
<organism evidence="2">
    <name type="scientific">Triticum aestivum</name>
    <name type="common">Wheat</name>
    <dbReference type="NCBI Taxonomy" id="4565"/>
    <lineage>
        <taxon>Eukaryota</taxon>
        <taxon>Viridiplantae</taxon>
        <taxon>Streptophyta</taxon>
        <taxon>Embryophyta</taxon>
        <taxon>Tracheophyta</taxon>
        <taxon>Spermatophyta</taxon>
        <taxon>Magnoliopsida</taxon>
        <taxon>Liliopsida</taxon>
        <taxon>Poales</taxon>
        <taxon>Poaceae</taxon>
        <taxon>BOP clade</taxon>
        <taxon>Pooideae</taxon>
        <taxon>Triticodae</taxon>
        <taxon>Triticeae</taxon>
        <taxon>Triticinae</taxon>
        <taxon>Triticum</taxon>
    </lineage>
</organism>
<dbReference type="Gramene" id="TraesCS5A03G0289600.1">
    <property type="protein sequence ID" value="TraesCS5A03G0289600.1.CDS"/>
    <property type="gene ID" value="TraesCS5A03G0289600"/>
</dbReference>
<protein>
    <submittedName>
        <fullName evidence="2">Uncharacterized protein</fullName>
    </submittedName>
</protein>
<name>A0A3B6KEU0_WHEAT</name>
<sequence length="314" mass="33859">MQGVAGGGGNIRRTATRRGAATQHEGGGRRLRCSSPVCKATWGGRRWAFAGVSCVPVDLTTTAELQCSTSSRDPVELAAGGAAVKLSSAASSAALQRSPAAVDAAVQCSVFQWNLSAASEAKLQRSVLQWSSRRREALDSGSRSCDAAAGGGSGLARQCLSAATVARRFNGALIGGSRCCVAALDEPWSCDARLDVSATVKLSAVALGAVMQRPVVAQDLTPLPRLFTDEDRRVHRRRQRRLAIAEKDVEALVLWRGGFPQDIVDERQFYKQSRSERDARRRERAAYREDKRSGKQAAQLKLKLQKTSGWDFED</sequence>
<feature type="compositionally biased region" description="Basic and acidic residues" evidence="1">
    <location>
        <begin position="272"/>
        <end position="293"/>
    </location>
</feature>
<dbReference type="Gramene" id="TraesLDM5A03G02620200.1">
    <property type="protein sequence ID" value="TraesLDM5A03G02620200.1"/>
    <property type="gene ID" value="TraesLDM5A03G02620200"/>
</dbReference>
<dbReference type="GO" id="GO:0000976">
    <property type="term" value="F:transcription cis-regulatory region binding"/>
    <property type="evidence" value="ECO:0000318"/>
    <property type="project" value="GO_Central"/>
</dbReference>
<evidence type="ECO:0000256" key="1">
    <source>
        <dbReference type="SAM" id="MobiDB-lite"/>
    </source>
</evidence>
<dbReference type="Gramene" id="TraesNOR5A03G02636550.1">
    <property type="protein sequence ID" value="TraesNOR5A03G02636550.1"/>
    <property type="gene ID" value="TraesNOR5A03G02636550"/>
</dbReference>
<reference evidence="2" key="2">
    <citation type="submission" date="2018-10" db="UniProtKB">
        <authorList>
            <consortium name="EnsemblPlants"/>
        </authorList>
    </citation>
    <scope>IDENTIFICATION</scope>
</reference>
<feature type="compositionally biased region" description="Gly residues" evidence="1">
    <location>
        <begin position="1"/>
        <end position="10"/>
    </location>
</feature>
<dbReference type="Proteomes" id="UP000019116">
    <property type="component" value="Chromosome 5A"/>
</dbReference>
<dbReference type="Gramene" id="TraesSYM5A03G02645100.1">
    <property type="protein sequence ID" value="TraesSYM5A03G02645100.1"/>
    <property type="gene ID" value="TraesSYM5A03G02645100"/>
</dbReference>
<dbReference type="Gramene" id="TraesRN5A0100297800.1">
    <property type="protein sequence ID" value="TraesRN5A0100297800.1"/>
    <property type="gene ID" value="TraesRN5A0100297800"/>
</dbReference>
<accession>A0A3B6KEU0</accession>
<dbReference type="Gramene" id="TraesSTA5A03G02606990.1">
    <property type="protein sequence ID" value="TraesSTA5A03G02606990.1"/>
    <property type="gene ID" value="TraesSTA5A03G02606990"/>
</dbReference>
<dbReference type="Gramene" id="TraesROB_scaffold_039949_01G000200.1">
    <property type="protein sequence ID" value="TraesROB_scaffold_039949_01G000200.1"/>
    <property type="gene ID" value="TraesROB_scaffold_039949_01G000200"/>
</dbReference>
<dbReference type="Gramene" id="TraesCLE_scaffold_165374_01G000200.1">
    <property type="protein sequence ID" value="TraesCLE_scaffold_165374_01G000200.1"/>
    <property type="gene ID" value="TraesCLE_scaffold_165374_01G000200"/>
</dbReference>
<dbReference type="Gramene" id="TraesWEE_scaffold_040460_01G000200.1">
    <property type="protein sequence ID" value="TraesWEE_scaffold_040460_01G000200.1"/>
    <property type="gene ID" value="TraesWEE_scaffold_040460_01G000200"/>
</dbReference>
<reference evidence="2" key="1">
    <citation type="submission" date="2018-08" db="EMBL/GenBank/DDBJ databases">
        <authorList>
            <person name="Rossello M."/>
        </authorList>
    </citation>
    <scope>NUCLEOTIDE SEQUENCE [LARGE SCALE GENOMIC DNA]</scope>
    <source>
        <strain evidence="2">cv. Chinese Spring</strain>
    </source>
</reference>
<feature type="region of interest" description="Disordered" evidence="1">
    <location>
        <begin position="272"/>
        <end position="298"/>
    </location>
</feature>
<dbReference type="Gramene" id="TraesCS5A02G109100.1">
    <property type="protein sequence ID" value="TraesCS5A02G109100.1"/>
    <property type="gene ID" value="TraesCS5A02G109100"/>
</dbReference>
<dbReference type="EnsemblPlants" id="TraesCS5A02G109100.1">
    <property type="protein sequence ID" value="TraesCS5A02G109100.1"/>
    <property type="gene ID" value="TraesCS5A02G109100"/>
</dbReference>
<dbReference type="GO" id="GO:0003700">
    <property type="term" value="F:DNA-binding transcription factor activity"/>
    <property type="evidence" value="ECO:0000318"/>
    <property type="project" value="GO_Central"/>
</dbReference>
<dbReference type="Gramene" id="TraesMAC5A03G02614610.1">
    <property type="protein sequence ID" value="TraesMAC5A03G02614610.1"/>
    <property type="gene ID" value="TraesMAC5A03G02614610"/>
</dbReference>
<dbReference type="Gramene" id="TraesPARA_EIv1.0_1599050.1">
    <property type="protein sequence ID" value="TraesPARA_EIv1.0_1599050.1.CDS"/>
    <property type="gene ID" value="TraesPARA_EIv1.0_1599050"/>
</dbReference>
<dbReference type="Gramene" id="TraesCAD_scaffold_044449_01G000200.1">
    <property type="protein sequence ID" value="TraesCAD_scaffold_044449_01G000200.1"/>
    <property type="gene ID" value="TraesCAD_scaffold_044449_01G000200"/>
</dbReference>
<feature type="compositionally biased region" description="Low complexity" evidence="1">
    <location>
        <begin position="11"/>
        <end position="22"/>
    </location>
</feature>
<feature type="region of interest" description="Disordered" evidence="1">
    <location>
        <begin position="1"/>
        <end position="29"/>
    </location>
</feature>
<evidence type="ECO:0000313" key="2">
    <source>
        <dbReference type="EnsemblPlants" id="TraesCS5A02G109100.1"/>
    </source>
</evidence>
<dbReference type="Gramene" id="TraesLAC5A03G02570120.1">
    <property type="protein sequence ID" value="TraesLAC5A03G02570120.1"/>
    <property type="gene ID" value="TraesLAC5A03G02570120"/>
</dbReference>
<evidence type="ECO:0000313" key="3">
    <source>
        <dbReference type="Proteomes" id="UP000019116"/>
    </source>
</evidence>